<name>A0A2H0RK81_9BACT</name>
<keyword evidence="2" id="KW-0285">Flavoprotein</keyword>
<dbReference type="Pfam" id="PF01565">
    <property type="entry name" value="FAD_binding_4"/>
    <property type="match status" value="1"/>
</dbReference>
<comment type="cofactor">
    <cofactor evidence="1">
        <name>FAD</name>
        <dbReference type="ChEBI" id="CHEBI:57692"/>
    </cofactor>
</comment>
<evidence type="ECO:0000313" key="6">
    <source>
        <dbReference type="EMBL" id="PIR46961.1"/>
    </source>
</evidence>
<evidence type="ECO:0000256" key="2">
    <source>
        <dbReference type="ARBA" id="ARBA00022630"/>
    </source>
</evidence>
<dbReference type="PANTHER" id="PTHR11748">
    <property type="entry name" value="D-LACTATE DEHYDROGENASE"/>
    <property type="match status" value="1"/>
</dbReference>
<dbReference type="Proteomes" id="UP000230833">
    <property type="component" value="Unassembled WGS sequence"/>
</dbReference>
<dbReference type="GO" id="GO:0071949">
    <property type="term" value="F:FAD binding"/>
    <property type="evidence" value="ECO:0007669"/>
    <property type="project" value="InterPro"/>
</dbReference>
<dbReference type="PANTHER" id="PTHR11748:SF119">
    <property type="entry name" value="D-2-HYDROXYGLUTARATE DEHYDROGENASE"/>
    <property type="match status" value="1"/>
</dbReference>
<evidence type="ECO:0000256" key="4">
    <source>
        <dbReference type="ARBA" id="ARBA00023002"/>
    </source>
</evidence>
<dbReference type="GO" id="GO:0004458">
    <property type="term" value="F:D-lactate dehydrogenase (cytochrome) activity"/>
    <property type="evidence" value="ECO:0007669"/>
    <property type="project" value="TreeGrafter"/>
</dbReference>
<feature type="domain" description="FAD-binding PCMH-type" evidence="5">
    <location>
        <begin position="50"/>
        <end position="280"/>
    </location>
</feature>
<accession>A0A2H0RK81</accession>
<dbReference type="InterPro" id="IPR016169">
    <property type="entry name" value="FAD-bd_PCMH_sub2"/>
</dbReference>
<dbReference type="InterPro" id="IPR016164">
    <property type="entry name" value="FAD-linked_Oxase-like_C"/>
</dbReference>
<dbReference type="Gene3D" id="3.30.70.2740">
    <property type="match status" value="1"/>
</dbReference>
<evidence type="ECO:0000256" key="3">
    <source>
        <dbReference type="ARBA" id="ARBA00022827"/>
    </source>
</evidence>
<keyword evidence="3" id="KW-0274">FAD</keyword>
<dbReference type="EMBL" id="PCYL01000017">
    <property type="protein sequence ID" value="PIR46961.1"/>
    <property type="molecule type" value="Genomic_DNA"/>
</dbReference>
<dbReference type="InterPro" id="IPR036318">
    <property type="entry name" value="FAD-bd_PCMH-like_sf"/>
</dbReference>
<dbReference type="InterPro" id="IPR016166">
    <property type="entry name" value="FAD-bd_PCMH"/>
</dbReference>
<dbReference type="InterPro" id="IPR006094">
    <property type="entry name" value="Oxid_FAD_bind_N"/>
</dbReference>
<comment type="caution">
    <text evidence="6">The sequence shown here is derived from an EMBL/GenBank/DDBJ whole genome shotgun (WGS) entry which is preliminary data.</text>
</comment>
<proteinExistence type="predicted"/>
<protein>
    <submittedName>
        <fullName evidence="6">FAD-binding oxidoreductase</fullName>
    </submittedName>
</protein>
<reference evidence="6 7" key="1">
    <citation type="submission" date="2017-09" db="EMBL/GenBank/DDBJ databases">
        <title>Depth-based differentiation of microbial function through sediment-hosted aquifers and enrichment of novel symbionts in the deep terrestrial subsurface.</title>
        <authorList>
            <person name="Probst A.J."/>
            <person name="Ladd B."/>
            <person name="Jarett J.K."/>
            <person name="Geller-Mcgrath D.E."/>
            <person name="Sieber C.M."/>
            <person name="Emerson J.B."/>
            <person name="Anantharaman K."/>
            <person name="Thomas B.C."/>
            <person name="Malmstrom R."/>
            <person name="Stieglmeier M."/>
            <person name="Klingl A."/>
            <person name="Woyke T."/>
            <person name="Ryan C.M."/>
            <person name="Banfield J.F."/>
        </authorList>
    </citation>
    <scope>NUCLEOTIDE SEQUENCE [LARGE SCALE GENOMIC DNA]</scope>
    <source>
        <strain evidence="6">CG10_big_fil_rev_8_21_14_0_10_45_14</strain>
    </source>
</reference>
<dbReference type="GO" id="GO:1903457">
    <property type="term" value="P:lactate catabolic process"/>
    <property type="evidence" value="ECO:0007669"/>
    <property type="project" value="TreeGrafter"/>
</dbReference>
<dbReference type="InterPro" id="IPR004113">
    <property type="entry name" value="FAD-bd_oxidored_4_C"/>
</dbReference>
<sequence>MKDVARKKLGKKSRLNATPSWLPLLSKRVRGDVATYGKWIDEYSRDASIFRITPRAVVFPRDVKDVRALVAFVRENKTKYPNLSLTARAAGTDMTGGPLSDSIVVGSSKYLNKFKLDGDLLTVEPGAYYRDVEPALDEAGLMFPSYPASKSLCAWGGIINNNSGGEKSLRYGKTAQYVREMKMVLDDGREYVFAPLDKAGLEMKLSQDDREGELYRGVLSLIEKHKKAIEKARPNVTKNSAGYALWDVWDGKTFDMTKILVGAQGTLGFMTSANVQLVKKPLHEKLAVIFLDNLAPLPKIVNALLPLGCDALEVFDDNTMKLAIRFFPQIARKIPGENMFTLAWKFIPEALIGIQMLGLPKLIILAAIAEESESEAENKLMRVDKALAKMRVHRRMIHNPKDAEKYWVMRRESFSLLRHNVSGKRTAPFVDDFVVAPKYLPEALPRIYAILKSYGIDVTLAGHAGSGNFHIIPLMDLGKKSERDKIPLISKEVYDVVLEYGGSTTGEHNDGLVRGAYLKQMFGSEIYNCFCELEHLFDPKDIFNPGKKVNVDFARALSKIDPKAKR</sequence>
<gene>
    <name evidence="6" type="ORF">COV07_01515</name>
</gene>
<dbReference type="PROSITE" id="PS51387">
    <property type="entry name" value="FAD_PCMH"/>
    <property type="match status" value="1"/>
</dbReference>
<dbReference type="SUPFAM" id="SSF56176">
    <property type="entry name" value="FAD-binding/transporter-associated domain-like"/>
    <property type="match status" value="1"/>
</dbReference>
<evidence type="ECO:0000259" key="5">
    <source>
        <dbReference type="PROSITE" id="PS51387"/>
    </source>
</evidence>
<organism evidence="6 7">
    <name type="scientific">Candidatus Vogelbacteria bacterium CG10_big_fil_rev_8_21_14_0_10_45_14</name>
    <dbReference type="NCBI Taxonomy" id="1975042"/>
    <lineage>
        <taxon>Bacteria</taxon>
        <taxon>Candidatus Vogeliibacteriota</taxon>
    </lineage>
</organism>
<dbReference type="AlphaFoldDB" id="A0A2H0RK81"/>
<dbReference type="Pfam" id="PF02913">
    <property type="entry name" value="FAD-oxidase_C"/>
    <property type="match status" value="1"/>
</dbReference>
<dbReference type="Gene3D" id="3.30.465.10">
    <property type="match status" value="1"/>
</dbReference>
<evidence type="ECO:0000313" key="7">
    <source>
        <dbReference type="Proteomes" id="UP000230833"/>
    </source>
</evidence>
<evidence type="ECO:0000256" key="1">
    <source>
        <dbReference type="ARBA" id="ARBA00001974"/>
    </source>
</evidence>
<dbReference type="GO" id="GO:0008720">
    <property type="term" value="F:D-lactate dehydrogenase (NAD+) activity"/>
    <property type="evidence" value="ECO:0007669"/>
    <property type="project" value="TreeGrafter"/>
</dbReference>
<keyword evidence="4" id="KW-0560">Oxidoreductase</keyword>
<dbReference type="SUPFAM" id="SSF55103">
    <property type="entry name" value="FAD-linked oxidases, C-terminal domain"/>
    <property type="match status" value="1"/>
</dbReference>